<accession>A0A7X2IL78</accession>
<proteinExistence type="predicted"/>
<name>A0A7X2IL78_9BURK</name>
<evidence type="ECO:0000313" key="2">
    <source>
        <dbReference type="Proteomes" id="UP000446768"/>
    </source>
</evidence>
<dbReference type="Proteomes" id="UP000446768">
    <property type="component" value="Unassembled WGS sequence"/>
</dbReference>
<keyword evidence="2" id="KW-1185">Reference proteome</keyword>
<reference evidence="1 2" key="1">
    <citation type="submission" date="2019-11" db="EMBL/GenBank/DDBJ databases">
        <title>Novel species isolated from a subtropical stream in China.</title>
        <authorList>
            <person name="Lu H."/>
        </authorList>
    </citation>
    <scope>NUCLEOTIDE SEQUENCE [LARGE SCALE GENOMIC DNA]</scope>
    <source>
        <strain evidence="1 2">FT92W</strain>
    </source>
</reference>
<dbReference type="PROSITE" id="PS51257">
    <property type="entry name" value="PROKAR_LIPOPROTEIN"/>
    <property type="match status" value="1"/>
</dbReference>
<protein>
    <recommendedName>
        <fullName evidence="3">Lipoprotein</fullName>
    </recommendedName>
</protein>
<comment type="caution">
    <text evidence="1">The sequence shown here is derived from an EMBL/GenBank/DDBJ whole genome shotgun (WGS) entry which is preliminary data.</text>
</comment>
<evidence type="ECO:0000313" key="1">
    <source>
        <dbReference type="EMBL" id="MRV72066.1"/>
    </source>
</evidence>
<dbReference type="AlphaFoldDB" id="A0A7X2IL78"/>
<organism evidence="1 2">
    <name type="scientific">Pseudoduganella rivuli</name>
    <dbReference type="NCBI Taxonomy" id="2666085"/>
    <lineage>
        <taxon>Bacteria</taxon>
        <taxon>Pseudomonadati</taxon>
        <taxon>Pseudomonadota</taxon>
        <taxon>Betaproteobacteria</taxon>
        <taxon>Burkholderiales</taxon>
        <taxon>Oxalobacteraceae</taxon>
        <taxon>Telluria group</taxon>
        <taxon>Pseudoduganella</taxon>
    </lineage>
</organism>
<dbReference type="EMBL" id="WKJJ01000005">
    <property type="protein sequence ID" value="MRV72066.1"/>
    <property type="molecule type" value="Genomic_DNA"/>
</dbReference>
<sequence>MRIPYVLPACLVLAACNGGGGAQSNVVLGGAPAPGQSTAFLLEGDPAGNYGEAFMDAEGKGFIVVAPSDGQAAQALYRLDGDTVQRAPAALSGAVNLNQSSVMKLRTSAVAPAQLAGRYTVLLGGLSADFTLDADGKVTATGGACQLSGTVQASGGVPGTLPVALTVGGCTAEGKYQGYLIRSADYAPGAFRLVADDGKRVLDGYAIAVGAGKG</sequence>
<gene>
    <name evidence="1" type="ORF">GJ700_10105</name>
</gene>
<dbReference type="RefSeq" id="WP_154373235.1">
    <property type="nucleotide sequence ID" value="NZ_WKJJ01000005.1"/>
</dbReference>
<evidence type="ECO:0008006" key="3">
    <source>
        <dbReference type="Google" id="ProtNLM"/>
    </source>
</evidence>